<comment type="catalytic activity">
    <reaction evidence="14">
        <text>1-O-methyl-(5Z,8Z,11Z,14Z)-eicosatetraenoate + H2O = methanol + (5Z,8Z,11Z,14Z)-eicosatetraenoate + H(+)</text>
        <dbReference type="Rhea" id="RHEA:63052"/>
        <dbReference type="ChEBI" id="CHEBI:15377"/>
        <dbReference type="ChEBI" id="CHEBI:15378"/>
        <dbReference type="ChEBI" id="CHEBI:17790"/>
        <dbReference type="ChEBI" id="CHEBI:32395"/>
        <dbReference type="ChEBI" id="CHEBI:78033"/>
    </reaction>
    <physiologicalReaction direction="left-to-right" evidence="14">
        <dbReference type="Rhea" id="RHEA:63053"/>
    </physiologicalReaction>
</comment>
<evidence type="ECO:0000256" key="15">
    <source>
        <dbReference type="ARBA" id="ARBA00050766"/>
    </source>
</evidence>
<evidence type="ECO:0000256" key="36">
    <source>
        <dbReference type="ARBA" id="ARBA00077157"/>
    </source>
</evidence>
<keyword evidence="7" id="KW-0443">Lipid metabolism</keyword>
<evidence type="ECO:0000256" key="10">
    <source>
        <dbReference type="ARBA" id="ARBA00048052"/>
    </source>
</evidence>
<organism evidence="41 42">
    <name type="scientific">Neogobius melanostomus</name>
    <name type="common">round goby</name>
    <dbReference type="NCBI Taxonomy" id="47308"/>
    <lineage>
        <taxon>Eukaryota</taxon>
        <taxon>Metazoa</taxon>
        <taxon>Chordata</taxon>
        <taxon>Craniata</taxon>
        <taxon>Vertebrata</taxon>
        <taxon>Euteleostomi</taxon>
        <taxon>Actinopterygii</taxon>
        <taxon>Neopterygii</taxon>
        <taxon>Teleostei</taxon>
        <taxon>Neoteleostei</taxon>
        <taxon>Acanthomorphata</taxon>
        <taxon>Gobiaria</taxon>
        <taxon>Gobiiformes</taxon>
        <taxon>Gobioidei</taxon>
        <taxon>Gobiidae</taxon>
        <taxon>Benthophilinae</taxon>
        <taxon>Neogobiini</taxon>
        <taxon>Neogobius</taxon>
    </lineage>
</organism>
<evidence type="ECO:0000256" key="20">
    <source>
        <dbReference type="ARBA" id="ARBA00051454"/>
    </source>
</evidence>
<evidence type="ECO:0000256" key="30">
    <source>
        <dbReference type="ARBA" id="ARBA00052709"/>
    </source>
</evidence>
<evidence type="ECO:0000256" key="16">
    <source>
        <dbReference type="ARBA" id="ARBA00050992"/>
    </source>
</evidence>
<feature type="binding site" evidence="39">
    <location>
        <begin position="248"/>
        <end position="251"/>
    </location>
    <ligand>
        <name>substrate</name>
    </ligand>
</feature>
<comment type="catalytic activity">
    <reaction evidence="22">
        <text>N-docosanoyl-taurine + H2O = docosanoate + taurine</text>
        <dbReference type="Rhea" id="RHEA:63156"/>
        <dbReference type="ChEBI" id="CHEBI:15377"/>
        <dbReference type="ChEBI" id="CHEBI:23858"/>
        <dbReference type="ChEBI" id="CHEBI:146196"/>
        <dbReference type="ChEBI" id="CHEBI:507393"/>
    </reaction>
    <physiologicalReaction direction="left-to-right" evidence="22">
        <dbReference type="Rhea" id="RHEA:63157"/>
    </physiologicalReaction>
</comment>
<evidence type="ECO:0000256" key="13">
    <source>
        <dbReference type="ARBA" id="ARBA00050403"/>
    </source>
</evidence>
<evidence type="ECO:0000256" key="19">
    <source>
        <dbReference type="ARBA" id="ARBA00051346"/>
    </source>
</evidence>
<feature type="binding site" evidence="39">
    <location>
        <position position="201"/>
    </location>
    <ligand>
        <name>substrate</name>
    </ligand>
</feature>
<dbReference type="Ensembl" id="ENSNMLT00000017662.1">
    <property type="protein sequence ID" value="ENSNMLP00000015710.1"/>
    <property type="gene ID" value="ENSNMLG00000010411.1"/>
</dbReference>
<comment type="catalytic activity">
    <reaction evidence="16">
        <text>N-(15Z-tetracosenoyl)-ethanolamine + H2O = (15Z)-tetracosenoate + ethanolamine</text>
        <dbReference type="Rhea" id="RHEA:63144"/>
        <dbReference type="ChEBI" id="CHEBI:15377"/>
        <dbReference type="ChEBI" id="CHEBI:32392"/>
        <dbReference type="ChEBI" id="CHEBI:57603"/>
        <dbReference type="ChEBI" id="CHEBI:146187"/>
    </reaction>
    <physiologicalReaction direction="left-to-right" evidence="16">
        <dbReference type="Rhea" id="RHEA:63145"/>
    </physiologicalReaction>
</comment>
<dbReference type="Pfam" id="PF01425">
    <property type="entry name" value="Amidase"/>
    <property type="match status" value="1"/>
</dbReference>
<keyword evidence="5" id="KW-0378">Hydrolase</keyword>
<proteinExistence type="inferred from homology"/>
<comment type="catalytic activity">
    <reaction evidence="19">
        <text>N-(9Z-hexadecenoyl) ethanolamine + H2O = (9Z)-hexadecenoate + ethanolamine</text>
        <dbReference type="Rhea" id="RHEA:35563"/>
        <dbReference type="ChEBI" id="CHEBI:15377"/>
        <dbReference type="ChEBI" id="CHEBI:32372"/>
        <dbReference type="ChEBI" id="CHEBI:57603"/>
        <dbReference type="ChEBI" id="CHEBI:71465"/>
    </reaction>
    <physiologicalReaction direction="left-to-right" evidence="19">
        <dbReference type="Rhea" id="RHEA:35564"/>
    </physiologicalReaction>
</comment>
<evidence type="ECO:0000256" key="33">
    <source>
        <dbReference type="ARBA" id="ARBA00052906"/>
    </source>
</evidence>
<evidence type="ECO:0000256" key="21">
    <source>
        <dbReference type="ARBA" id="ARBA00051492"/>
    </source>
</evidence>
<comment type="catalytic activity">
    <reaction evidence="27">
        <text>(6Z)-octadecenamide + H2O = (6Z)-octadecenoate + NH4(+)</text>
        <dbReference type="Rhea" id="RHEA:63008"/>
        <dbReference type="ChEBI" id="CHEBI:15377"/>
        <dbReference type="ChEBI" id="CHEBI:28938"/>
        <dbReference type="ChEBI" id="CHEBI:32375"/>
        <dbReference type="ChEBI" id="CHEBI:146168"/>
    </reaction>
    <physiologicalReaction direction="left-to-right" evidence="27">
        <dbReference type="Rhea" id="RHEA:63009"/>
    </physiologicalReaction>
</comment>
<comment type="catalytic activity">
    <reaction evidence="33">
        <text>(15Z)-tetracosenamide + H2O = (15Z)-tetracosenoate + NH4(+)</text>
        <dbReference type="Rhea" id="RHEA:63028"/>
        <dbReference type="ChEBI" id="CHEBI:15377"/>
        <dbReference type="ChEBI" id="CHEBI:28938"/>
        <dbReference type="ChEBI" id="CHEBI:32392"/>
        <dbReference type="ChEBI" id="CHEBI:146166"/>
    </reaction>
    <physiologicalReaction direction="left-to-right" evidence="33">
        <dbReference type="Rhea" id="RHEA:63029"/>
    </physiologicalReaction>
</comment>
<evidence type="ECO:0000256" key="27">
    <source>
        <dbReference type="ARBA" id="ARBA00052512"/>
    </source>
</evidence>
<evidence type="ECO:0000256" key="4">
    <source>
        <dbReference type="ARBA" id="ARBA00022553"/>
    </source>
</evidence>
<dbReference type="PIRSF" id="PIRSF001221">
    <property type="entry name" value="Amidase_fungi"/>
    <property type="match status" value="1"/>
</dbReference>
<dbReference type="GO" id="GO:0017064">
    <property type="term" value="F:fatty acid amide hydrolase activity"/>
    <property type="evidence" value="ECO:0007669"/>
    <property type="project" value="UniProtKB-EC"/>
</dbReference>
<keyword evidence="42" id="KW-1185">Reference proteome</keyword>
<evidence type="ECO:0000256" key="37">
    <source>
        <dbReference type="ARBA" id="ARBA00077216"/>
    </source>
</evidence>
<evidence type="ECO:0000256" key="8">
    <source>
        <dbReference type="ARBA" id="ARBA00047450"/>
    </source>
</evidence>
<comment type="catalytic activity">
    <reaction evidence="31">
        <text>(11Z,14Z,17Z)-eicosatrienamide + H2O = (11Z,14Z,17Z)-eicosatrienoate + NH4(+)</text>
        <dbReference type="Rhea" id="RHEA:63000"/>
        <dbReference type="ChEBI" id="CHEBI:15377"/>
        <dbReference type="ChEBI" id="CHEBI:28938"/>
        <dbReference type="ChEBI" id="CHEBI:77223"/>
        <dbReference type="ChEBI" id="CHEBI:146164"/>
    </reaction>
    <physiologicalReaction direction="left-to-right" evidence="31">
        <dbReference type="Rhea" id="RHEA:63001"/>
    </physiologicalReaction>
</comment>
<accession>A0A8C6WLB2</accession>
<evidence type="ECO:0000256" key="31">
    <source>
        <dbReference type="ARBA" id="ARBA00052818"/>
    </source>
</evidence>
<comment type="catalytic activity">
    <reaction evidence="11">
        <text>N-(5Z,8Z,11Z,14Z-eicosatetraenoyl)-ethanolamine + H2O = ethanolamine + (5Z,8Z,11Z,14Z)-eicosatetraenoate</text>
        <dbReference type="Rhea" id="RHEA:26136"/>
        <dbReference type="ChEBI" id="CHEBI:2700"/>
        <dbReference type="ChEBI" id="CHEBI:15377"/>
        <dbReference type="ChEBI" id="CHEBI:32395"/>
        <dbReference type="ChEBI" id="CHEBI:57603"/>
        <dbReference type="EC" id="3.5.1.99"/>
    </reaction>
    <physiologicalReaction direction="left-to-right" evidence="11">
        <dbReference type="Rhea" id="RHEA:26137"/>
    </physiologicalReaction>
</comment>
<comment type="catalytic activity">
    <reaction evidence="21">
        <text>N-tetracosanoyl-taurine + H2O = tetracosanoate + taurine</text>
        <dbReference type="Rhea" id="RHEA:63140"/>
        <dbReference type="ChEBI" id="CHEBI:15377"/>
        <dbReference type="ChEBI" id="CHEBI:31014"/>
        <dbReference type="ChEBI" id="CHEBI:132049"/>
        <dbReference type="ChEBI" id="CHEBI:507393"/>
    </reaction>
    <physiologicalReaction direction="left-to-right" evidence="21">
        <dbReference type="Rhea" id="RHEA:63141"/>
    </physiologicalReaction>
</comment>
<dbReference type="InterPro" id="IPR036928">
    <property type="entry name" value="AS_sf"/>
</dbReference>
<comment type="catalytic activity">
    <reaction evidence="32">
        <text>(8Z,11Z,14Z)-eicosatrienamide + H2O = (8Z,11Z,14Z)-eicosatrienoate + NH4(+)</text>
        <dbReference type="Rhea" id="RHEA:62996"/>
        <dbReference type="ChEBI" id="CHEBI:15377"/>
        <dbReference type="ChEBI" id="CHEBI:28938"/>
        <dbReference type="ChEBI" id="CHEBI:71589"/>
        <dbReference type="ChEBI" id="CHEBI:146163"/>
    </reaction>
    <physiologicalReaction direction="left-to-right" evidence="32">
        <dbReference type="Rhea" id="RHEA:62997"/>
    </physiologicalReaction>
</comment>
<dbReference type="GO" id="GO:0004040">
    <property type="term" value="F:amidase activity"/>
    <property type="evidence" value="ECO:0007669"/>
    <property type="project" value="TreeGrafter"/>
</dbReference>
<comment type="catalytic activity">
    <reaction evidence="24">
        <text>(9Z,12Z,15Z)-octadecatrienamide + H2O = (9Z,12Z,15Z)-octadecatrienoate + NH4(+)</text>
        <dbReference type="Rhea" id="RHEA:62976"/>
        <dbReference type="ChEBI" id="CHEBI:15377"/>
        <dbReference type="ChEBI" id="CHEBI:28938"/>
        <dbReference type="ChEBI" id="CHEBI:32387"/>
        <dbReference type="ChEBI" id="CHEBI:142684"/>
    </reaction>
    <physiologicalReaction direction="left-to-right" evidence="24">
        <dbReference type="Rhea" id="RHEA:62977"/>
    </physiologicalReaction>
</comment>
<comment type="catalytic activity">
    <reaction evidence="9">
        <text>2-(5Z,8Z,11Z,14Z-eicosatetraenoyl)-glycerol + H2O = glycerol + (5Z,8Z,11Z,14Z)-eicosatetraenoate + H(+)</text>
        <dbReference type="Rhea" id="RHEA:26132"/>
        <dbReference type="ChEBI" id="CHEBI:15377"/>
        <dbReference type="ChEBI" id="CHEBI:15378"/>
        <dbReference type="ChEBI" id="CHEBI:17754"/>
        <dbReference type="ChEBI" id="CHEBI:32395"/>
        <dbReference type="ChEBI" id="CHEBI:52392"/>
    </reaction>
    <physiologicalReaction direction="left-to-right" evidence="9">
        <dbReference type="Rhea" id="RHEA:26133"/>
    </physiologicalReaction>
</comment>
<evidence type="ECO:0000256" key="5">
    <source>
        <dbReference type="ARBA" id="ARBA00022801"/>
    </source>
</evidence>
<evidence type="ECO:0000313" key="42">
    <source>
        <dbReference type="Proteomes" id="UP000694523"/>
    </source>
</evidence>
<reference evidence="41" key="1">
    <citation type="submission" date="2025-08" db="UniProtKB">
        <authorList>
            <consortium name="Ensembl"/>
        </authorList>
    </citation>
    <scope>IDENTIFICATION</scope>
</reference>
<evidence type="ECO:0000256" key="35">
    <source>
        <dbReference type="ARBA" id="ARBA00077111"/>
    </source>
</evidence>
<keyword evidence="4" id="KW-0597">Phosphoprotein</keyword>
<evidence type="ECO:0000313" key="41">
    <source>
        <dbReference type="Ensembl" id="ENSNMLP00000015710.1"/>
    </source>
</evidence>
<reference evidence="41" key="2">
    <citation type="submission" date="2025-09" db="UniProtKB">
        <authorList>
            <consortium name="Ensembl"/>
        </authorList>
    </citation>
    <scope>IDENTIFICATION</scope>
</reference>
<feature type="domain" description="Amidase" evidence="40">
    <location>
        <begin position="104"/>
        <end position="570"/>
    </location>
</feature>
<evidence type="ECO:0000256" key="32">
    <source>
        <dbReference type="ARBA" id="ARBA00052857"/>
    </source>
</evidence>
<comment type="catalytic activity">
    <reaction evidence="29">
        <text>N-tricosanoyl-taurine + H2O = tricosanoate + taurine</text>
        <dbReference type="Rhea" id="RHEA:63164"/>
        <dbReference type="ChEBI" id="CHEBI:15377"/>
        <dbReference type="ChEBI" id="CHEBI:79007"/>
        <dbReference type="ChEBI" id="CHEBI:146197"/>
        <dbReference type="ChEBI" id="CHEBI:507393"/>
    </reaction>
    <physiologicalReaction direction="left-to-right" evidence="29">
        <dbReference type="Rhea" id="RHEA:63165"/>
    </physiologicalReaction>
</comment>
<evidence type="ECO:0000256" key="34">
    <source>
        <dbReference type="ARBA" id="ARBA00073178"/>
    </source>
</evidence>
<dbReference type="FunFam" id="3.90.1300.10:FF:000001">
    <property type="entry name" value="Fatty-acid amide hydrolase 1"/>
    <property type="match status" value="1"/>
</dbReference>
<protein>
    <recommendedName>
        <fullName evidence="34">Fatty-acid amide hydrolase 1</fullName>
        <ecNumber evidence="3">3.5.1.99</ecNumber>
    </recommendedName>
    <alternativeName>
        <fullName evidence="37">Anandamide amidohydrolase 1</fullName>
    </alternativeName>
    <alternativeName>
        <fullName evidence="35">Fatty acid ester hydrolase</fullName>
    </alternativeName>
    <alternativeName>
        <fullName evidence="36">Oleamide hydrolase 1</fullName>
    </alternativeName>
</protein>
<dbReference type="InterPro" id="IPR052096">
    <property type="entry name" value="Endocannabinoid_amidase"/>
</dbReference>
<evidence type="ECO:0000256" key="2">
    <source>
        <dbReference type="ARBA" id="ARBA00009199"/>
    </source>
</evidence>
<comment type="catalytic activity">
    <reaction evidence="26">
        <text>N-docosanoyl-ethanolamine + H2O = docosanoate + ethanolamine</text>
        <dbReference type="Rhea" id="RHEA:63128"/>
        <dbReference type="ChEBI" id="CHEBI:15377"/>
        <dbReference type="ChEBI" id="CHEBI:23858"/>
        <dbReference type="ChEBI" id="CHEBI:57603"/>
        <dbReference type="ChEBI" id="CHEBI:146186"/>
    </reaction>
    <physiologicalReaction direction="left-to-right" evidence="26">
        <dbReference type="Rhea" id="RHEA:63129"/>
    </physiologicalReaction>
</comment>
<dbReference type="Proteomes" id="UP000694523">
    <property type="component" value="Unplaced"/>
</dbReference>
<evidence type="ECO:0000256" key="38">
    <source>
        <dbReference type="PIRSR" id="PIRSR001221-1"/>
    </source>
</evidence>
<dbReference type="GO" id="GO:0009062">
    <property type="term" value="P:fatty acid catabolic process"/>
    <property type="evidence" value="ECO:0007669"/>
    <property type="project" value="TreeGrafter"/>
</dbReference>
<evidence type="ECO:0000256" key="18">
    <source>
        <dbReference type="ARBA" id="ARBA00051311"/>
    </source>
</evidence>
<evidence type="ECO:0000256" key="9">
    <source>
        <dbReference type="ARBA" id="ARBA00047476"/>
    </source>
</evidence>
<evidence type="ECO:0000256" key="6">
    <source>
        <dbReference type="ARBA" id="ARBA00022963"/>
    </source>
</evidence>
<evidence type="ECO:0000256" key="7">
    <source>
        <dbReference type="ARBA" id="ARBA00023098"/>
    </source>
</evidence>
<dbReference type="Gene3D" id="3.90.1300.10">
    <property type="entry name" value="Amidase signature (AS) domain"/>
    <property type="match status" value="1"/>
</dbReference>
<comment type="catalytic activity">
    <reaction evidence="18">
        <text>(11Z)-eicosenamide + H2O = (11Z)-eicosenoate + NH4(+)</text>
        <dbReference type="Rhea" id="RHEA:63120"/>
        <dbReference type="ChEBI" id="CHEBI:15377"/>
        <dbReference type="ChEBI" id="CHEBI:28938"/>
        <dbReference type="ChEBI" id="CHEBI:32426"/>
        <dbReference type="ChEBI" id="CHEBI:146167"/>
    </reaction>
    <physiologicalReaction direction="left-to-right" evidence="18">
        <dbReference type="Rhea" id="RHEA:63121"/>
    </physiologicalReaction>
</comment>
<comment type="catalytic activity">
    <reaction evidence="15">
        <text>tetradecamide + H2O = tetradecanoate + NH4(+)</text>
        <dbReference type="Rhea" id="RHEA:62992"/>
        <dbReference type="ChEBI" id="CHEBI:15377"/>
        <dbReference type="ChEBI" id="CHEBI:28938"/>
        <dbReference type="ChEBI" id="CHEBI:30807"/>
        <dbReference type="ChEBI" id="CHEBI:137125"/>
    </reaction>
    <physiologicalReaction direction="left-to-right" evidence="15">
        <dbReference type="Rhea" id="RHEA:62993"/>
    </physiologicalReaction>
</comment>
<evidence type="ECO:0000256" key="3">
    <source>
        <dbReference type="ARBA" id="ARBA00012112"/>
    </source>
</evidence>
<dbReference type="AlphaFoldDB" id="A0A8C6WLB2"/>
<evidence type="ECO:0000256" key="39">
    <source>
        <dbReference type="PIRSR" id="PIRSR001221-2"/>
    </source>
</evidence>
<comment type="catalytic activity">
    <reaction evidence="8">
        <text>(9Z)-octadecenoate + glycine = N-(9Z-octadecenoyl)glycine + H2O</text>
        <dbReference type="Rhea" id="RHEA:51316"/>
        <dbReference type="ChEBI" id="CHEBI:15377"/>
        <dbReference type="ChEBI" id="CHEBI:30823"/>
        <dbReference type="ChEBI" id="CHEBI:57305"/>
        <dbReference type="ChEBI" id="CHEBI:133992"/>
    </reaction>
    <physiologicalReaction direction="right-to-left" evidence="8">
        <dbReference type="Rhea" id="RHEA:51318"/>
    </physiologicalReaction>
</comment>
<feature type="active site" description="Charge relay system" evidence="38">
    <location>
        <position position="152"/>
    </location>
</feature>
<evidence type="ECO:0000256" key="25">
    <source>
        <dbReference type="ARBA" id="ARBA00052426"/>
    </source>
</evidence>
<name>A0A8C6WLB2_9GOBI</name>
<dbReference type="EC" id="3.5.1.99" evidence="3"/>
<comment type="catalytic activity">
    <reaction evidence="23">
        <text>N-(9Z-octadecenoyl)-taurine + H2O = taurine + (9Z)-octadecenoate</text>
        <dbReference type="Rhea" id="RHEA:63148"/>
        <dbReference type="ChEBI" id="CHEBI:15377"/>
        <dbReference type="ChEBI" id="CHEBI:30823"/>
        <dbReference type="ChEBI" id="CHEBI:146191"/>
        <dbReference type="ChEBI" id="CHEBI:507393"/>
    </reaction>
    <physiologicalReaction direction="left-to-right" evidence="23">
        <dbReference type="Rhea" id="RHEA:63149"/>
    </physiologicalReaction>
</comment>
<comment type="catalytic activity">
    <reaction evidence="25">
        <text>(9Z,12Z)-octadecadienamide + H2O = (9Z,12Z)-octadecadienoate + NH4(+)</text>
        <dbReference type="Rhea" id="RHEA:63020"/>
        <dbReference type="ChEBI" id="CHEBI:15377"/>
        <dbReference type="ChEBI" id="CHEBI:28938"/>
        <dbReference type="ChEBI" id="CHEBI:30245"/>
        <dbReference type="ChEBI" id="CHEBI:82984"/>
    </reaction>
    <physiologicalReaction direction="left-to-right" evidence="25">
        <dbReference type="Rhea" id="RHEA:63021"/>
    </physiologicalReaction>
</comment>
<evidence type="ECO:0000256" key="24">
    <source>
        <dbReference type="ARBA" id="ARBA00052337"/>
    </source>
</evidence>
<keyword evidence="6" id="KW-0442">Lipid degradation</keyword>
<evidence type="ECO:0000256" key="29">
    <source>
        <dbReference type="ARBA" id="ARBA00052634"/>
    </source>
</evidence>
<evidence type="ECO:0000256" key="23">
    <source>
        <dbReference type="ARBA" id="ARBA00052289"/>
    </source>
</evidence>
<evidence type="ECO:0000256" key="12">
    <source>
        <dbReference type="ARBA" id="ARBA00050294"/>
    </source>
</evidence>
<dbReference type="PANTHER" id="PTHR45847">
    <property type="entry name" value="FATTY ACID AMIDE HYDROLASE"/>
    <property type="match status" value="1"/>
</dbReference>
<comment type="catalytic activity">
    <reaction evidence="13">
        <text>(11Z,14Z)-eicosadienamide + H2O = (11Z,14Z)-eicosadienoate + NH4(+)</text>
        <dbReference type="Rhea" id="RHEA:63004"/>
        <dbReference type="ChEBI" id="CHEBI:15377"/>
        <dbReference type="ChEBI" id="CHEBI:28938"/>
        <dbReference type="ChEBI" id="CHEBI:77220"/>
        <dbReference type="ChEBI" id="CHEBI:146165"/>
    </reaction>
    <physiologicalReaction direction="left-to-right" evidence="13">
        <dbReference type="Rhea" id="RHEA:63005"/>
    </physiologicalReaction>
</comment>
<comment type="catalytic activity">
    <reaction evidence="28">
        <text>N-(15Z-tetracosenoyl)-taurine + H2O = (15Z)-tetracosenoate + taurine</text>
        <dbReference type="Rhea" id="RHEA:63160"/>
        <dbReference type="ChEBI" id="CHEBI:15377"/>
        <dbReference type="ChEBI" id="CHEBI:32392"/>
        <dbReference type="ChEBI" id="CHEBI:146198"/>
        <dbReference type="ChEBI" id="CHEBI:507393"/>
    </reaction>
    <physiologicalReaction direction="left-to-right" evidence="28">
        <dbReference type="Rhea" id="RHEA:63161"/>
    </physiologicalReaction>
</comment>
<feature type="binding site" evidence="39">
    <location>
        <position position="227"/>
    </location>
    <ligand>
        <name>substrate</name>
    </ligand>
</feature>
<comment type="catalytic activity">
    <reaction evidence="12">
        <text>N-(5Z,8Z,11Z,14Z-eicosatetraenoyl)-L-serine + H2O = (5Z,8Z,11Z,14Z)-eicosatetraenoate + L-serine</text>
        <dbReference type="Rhea" id="RHEA:64116"/>
        <dbReference type="ChEBI" id="CHEBI:15377"/>
        <dbReference type="ChEBI" id="CHEBI:32395"/>
        <dbReference type="ChEBI" id="CHEBI:33384"/>
        <dbReference type="ChEBI" id="CHEBI:149697"/>
    </reaction>
    <physiologicalReaction direction="left-to-right" evidence="12">
        <dbReference type="Rhea" id="RHEA:64117"/>
    </physiologicalReaction>
</comment>
<evidence type="ECO:0000256" key="1">
    <source>
        <dbReference type="ARBA" id="ARBA00000208"/>
    </source>
</evidence>
<sequence>MGFLEQFVHNGRALLGHRSKAILLSGAACFGAVLLVQRVNSRREQKKRILEAQRRREKSFQVAERALLEYKQSHPMTNALYILSLSLSELTKQLQESALSPEEVFYTYLEKTLDVHQKLNCCTEIILDSFEQLKTIGSCKRGILYGVPLSLKENLLLKNHDSSCGVVKYLNQPADDDCVLVKVLKEQGAIPFVRTNFPQALLNYDCSNPIYGQTLNPHNLQKTAGGSSGGEAALIGAGGSVIGIGTDIGGSARIPASFCAICGFKPTAGRLSSKGCKSIFRGQKTVLSTPGPMARDVDSLALFMKAEICEQMVFLDPTTPLLPFDEGLYQSRNSLRIGYFDCIEQTPTSPSMTRGVQEVKALLEQAGHTLVPFTPVRILDMAELMSKGALADGGATFLQQLEGSPVDPVLHAQVAMYRLPICLRKVLAFILKPFVSFPSIMLIYHSFRSAAGVWKLHASIEVIFMRFSVSQWRRLNLDVVLCPIIGPAFNFCYCGKLMSMVPHSMTYNLLNFCAGVVPVSTVTEEDERNLCHLDKGGWFNRVLKKAITGGVGLPVAVQCVALPWHDELCLRFMKEVEELVKKARKDEGANANGKVYLIYDFH</sequence>
<evidence type="ECO:0000256" key="17">
    <source>
        <dbReference type="ARBA" id="ARBA00051200"/>
    </source>
</evidence>
<comment type="catalytic activity">
    <reaction evidence="17">
        <text>(5Z,8Z,11Z,14Z)-eicosatetraenamide + H2O = (5Z,8Z,11Z,14Z)-eicosatetraenoate + NH4(+)</text>
        <dbReference type="Rhea" id="RHEA:63016"/>
        <dbReference type="ChEBI" id="CHEBI:15377"/>
        <dbReference type="ChEBI" id="CHEBI:28938"/>
        <dbReference type="ChEBI" id="CHEBI:32395"/>
        <dbReference type="ChEBI" id="CHEBI:137830"/>
    </reaction>
    <physiologicalReaction direction="left-to-right" evidence="17">
        <dbReference type="Rhea" id="RHEA:63017"/>
    </physiologicalReaction>
</comment>
<dbReference type="SUPFAM" id="SSF75304">
    <property type="entry name" value="Amidase signature (AS) enzymes"/>
    <property type="match status" value="1"/>
</dbReference>
<feature type="active site" description="Acyl-ester intermediate" evidence="38">
    <location>
        <position position="251"/>
    </location>
</feature>
<evidence type="ECO:0000256" key="26">
    <source>
        <dbReference type="ARBA" id="ARBA00052458"/>
    </source>
</evidence>
<evidence type="ECO:0000256" key="14">
    <source>
        <dbReference type="ARBA" id="ARBA00050481"/>
    </source>
</evidence>
<evidence type="ECO:0000256" key="22">
    <source>
        <dbReference type="ARBA" id="ARBA00051914"/>
    </source>
</evidence>
<dbReference type="PANTHER" id="PTHR45847:SF6">
    <property type="entry name" value="FATTY ACID AMIDE HYDROLASE"/>
    <property type="match status" value="1"/>
</dbReference>
<comment type="catalytic activity">
    <reaction evidence="30">
        <text>N-(5Z,8Z,11Z,14Z)-eicosatetraenoyl-glycine + H2O = (5Z,8Z,11Z,14Z)-eicosatetraenoate + glycine</text>
        <dbReference type="Rhea" id="RHEA:64108"/>
        <dbReference type="ChEBI" id="CHEBI:15377"/>
        <dbReference type="ChEBI" id="CHEBI:32395"/>
        <dbReference type="ChEBI" id="CHEBI:57305"/>
        <dbReference type="ChEBI" id="CHEBI:59002"/>
    </reaction>
    <physiologicalReaction direction="left-to-right" evidence="30">
        <dbReference type="Rhea" id="RHEA:64109"/>
    </physiologicalReaction>
</comment>
<comment type="catalytic activity">
    <reaction evidence="10">
        <text>N-(9Z-octadecenoyl) ethanolamine + H2O = ethanolamine + (9Z)-octadecenoate</text>
        <dbReference type="Rhea" id="RHEA:45060"/>
        <dbReference type="ChEBI" id="CHEBI:15377"/>
        <dbReference type="ChEBI" id="CHEBI:30823"/>
        <dbReference type="ChEBI" id="CHEBI:57603"/>
        <dbReference type="ChEBI" id="CHEBI:71466"/>
    </reaction>
    <physiologicalReaction direction="left-to-right" evidence="10">
        <dbReference type="Rhea" id="RHEA:45061"/>
    </physiologicalReaction>
</comment>
<evidence type="ECO:0000256" key="11">
    <source>
        <dbReference type="ARBA" id="ARBA00048606"/>
    </source>
</evidence>
<evidence type="ECO:0000256" key="28">
    <source>
        <dbReference type="ARBA" id="ARBA00052514"/>
    </source>
</evidence>
<comment type="catalytic activity">
    <reaction evidence="20">
        <text>N-octadecanoyl ethanolamine + H2O = octadecanoate + ethanolamine</text>
        <dbReference type="Rhea" id="RHEA:63124"/>
        <dbReference type="ChEBI" id="CHEBI:15377"/>
        <dbReference type="ChEBI" id="CHEBI:25629"/>
        <dbReference type="ChEBI" id="CHEBI:57603"/>
        <dbReference type="ChEBI" id="CHEBI:85299"/>
    </reaction>
    <physiologicalReaction direction="left-to-right" evidence="20">
        <dbReference type="Rhea" id="RHEA:63125"/>
    </physiologicalReaction>
</comment>
<evidence type="ECO:0000259" key="40">
    <source>
        <dbReference type="Pfam" id="PF01425"/>
    </source>
</evidence>
<feature type="active site" description="Charge relay system" evidence="38">
    <location>
        <position position="227"/>
    </location>
</feature>
<comment type="similarity">
    <text evidence="2">Belongs to the amidase family.</text>
</comment>
<comment type="catalytic activity">
    <reaction evidence="1">
        <text>(9Z)-octadecenamide + H2O = (9Z)-octadecenoate + NH4(+)</text>
        <dbReference type="Rhea" id="RHEA:26506"/>
        <dbReference type="ChEBI" id="CHEBI:15377"/>
        <dbReference type="ChEBI" id="CHEBI:28938"/>
        <dbReference type="ChEBI" id="CHEBI:30823"/>
        <dbReference type="ChEBI" id="CHEBI:116314"/>
        <dbReference type="EC" id="3.5.1.99"/>
    </reaction>
    <physiologicalReaction direction="left-to-right" evidence="1">
        <dbReference type="Rhea" id="RHEA:26507"/>
    </physiologicalReaction>
</comment>
<dbReference type="InterPro" id="IPR023631">
    <property type="entry name" value="Amidase_dom"/>
</dbReference>